<dbReference type="Proteomes" id="UP000237466">
    <property type="component" value="Unassembled WGS sequence"/>
</dbReference>
<feature type="domain" description="Inner membrane protein YejM N-terminal" evidence="3">
    <location>
        <begin position="3"/>
        <end position="239"/>
    </location>
</feature>
<dbReference type="PANTHER" id="PTHR43751">
    <property type="entry name" value="SULFATASE"/>
    <property type="match status" value="1"/>
</dbReference>
<organism evidence="4 5">
    <name type="scientific">Vibrio vulnificus</name>
    <dbReference type="NCBI Taxonomy" id="672"/>
    <lineage>
        <taxon>Bacteria</taxon>
        <taxon>Pseudomonadati</taxon>
        <taxon>Pseudomonadota</taxon>
        <taxon>Gammaproteobacteria</taxon>
        <taxon>Vibrionales</taxon>
        <taxon>Vibrionaceae</taxon>
        <taxon>Vibrio</taxon>
    </lineage>
</organism>
<feature type="transmembrane region" description="Helical" evidence="1">
    <location>
        <begin position="42"/>
        <end position="69"/>
    </location>
</feature>
<sequence>MSFKQKLHAHGWFILINALVLMLIASRYFAFLPEFPTDPLGITFILAGTWGQMTLLAALIGLVTIPTLFLPKPFRNGTQALIASLGVATLFIDTIVFSQYRFHINAVVLELVMSGQIVSFPLITWLMVIGGVALLLAAQWWTIRWLENGAPVRALKLGRKFALLTFAALLATNAIHIWAAAHAYQPVTTVKRYLPLFYPATADKFMRKQGWVDEEALERQKALAFKRKNDLNYPLAPLQTQPVEKPLNIMLLVVDSWRADTFNADNTPNMWKYAQSGVVFNNHIATGNATRTGIFGLFYGIPGTYWHGFLANQQSPVLIDRLQALDYQLGIFTAAQLRKPEFNQTVFTKVENLRIGSEGGRPSELDADLTQDWLAWYDQRDKSKPTFSFLFYDAPHGYDFPADFEPKYEPMLKEVNYLKLNNDTDPTPFFNRYKTSVRYVDSMATKVLNKLKESGDLENTLVIITGDHGQEMNDNKLNFWGHNSNFTDAQVNVPFAIFGPGVDAAKMQWSSEALTSHQDVVPTLMKHYLGVTNDVKDYSVGEDLLGDAIKRDWIISSNYSGYAIITDDNILEVSGGGQYQFMDKTNRQLKDQQPNFTYLQQALEQISRFSK</sequence>
<dbReference type="RefSeq" id="WP_103200011.1">
    <property type="nucleotide sequence ID" value="NZ_JASMUA010000006.1"/>
</dbReference>
<evidence type="ECO:0000256" key="1">
    <source>
        <dbReference type="SAM" id="Phobius"/>
    </source>
</evidence>
<gene>
    <name evidence="4" type="ORF">CRN52_06690</name>
</gene>
<dbReference type="InterPro" id="IPR017850">
    <property type="entry name" value="Alkaline_phosphatase_core_sf"/>
</dbReference>
<protein>
    <submittedName>
        <fullName evidence="4">Choline-sulfatase</fullName>
    </submittedName>
</protein>
<keyword evidence="1" id="KW-0812">Transmembrane</keyword>
<dbReference type="Gene3D" id="3.40.720.10">
    <property type="entry name" value="Alkaline Phosphatase, subunit A"/>
    <property type="match status" value="1"/>
</dbReference>
<proteinExistence type="predicted"/>
<dbReference type="Pfam" id="PF11893">
    <property type="entry name" value="DUF3413"/>
    <property type="match status" value="1"/>
</dbReference>
<dbReference type="InterPro" id="IPR012159">
    <property type="entry name" value="YejM-like"/>
</dbReference>
<feature type="transmembrane region" description="Helical" evidence="1">
    <location>
        <begin position="122"/>
        <end position="141"/>
    </location>
</feature>
<dbReference type="PANTHER" id="PTHR43751:SF3">
    <property type="entry name" value="SULFATASE N-TERMINAL DOMAIN-CONTAINING PROTEIN"/>
    <property type="match status" value="1"/>
</dbReference>
<reference evidence="4 5" key="1">
    <citation type="journal article" date="2018" name="Front. Microbiol.">
        <title>Phylogeny of Vibrio vulnificus from the Analysis of the Core-Genome: Implications for Intra-Species Taxonomy.</title>
        <authorList>
            <person name="Roig F.J."/>
            <person name="Gonzalez-Candelas F."/>
            <person name="Sanjuan E."/>
            <person name="Fouz B."/>
            <person name="Feil E.J."/>
            <person name="Llorens C."/>
            <person name="Baker-Austin C."/>
            <person name="Oliver J.D."/>
            <person name="Danin-Poleg Y."/>
            <person name="Gibas C.J."/>
            <person name="Kashi Y."/>
            <person name="Gulig P.A."/>
            <person name="Morrison S.S."/>
            <person name="Amaro C."/>
        </authorList>
    </citation>
    <scope>NUCLEOTIDE SEQUENCE [LARGE SCALE GENOMIC DNA]</scope>
    <source>
        <strain evidence="4 5">CECT4608</strain>
    </source>
</reference>
<dbReference type="SUPFAM" id="SSF53649">
    <property type="entry name" value="Alkaline phosphatase-like"/>
    <property type="match status" value="1"/>
</dbReference>
<accession>A0A2S3R655</accession>
<feature type="domain" description="Sulfatase N-terminal" evidence="2">
    <location>
        <begin position="248"/>
        <end position="528"/>
    </location>
</feature>
<evidence type="ECO:0000259" key="3">
    <source>
        <dbReference type="Pfam" id="PF11893"/>
    </source>
</evidence>
<dbReference type="CDD" id="cd16148">
    <property type="entry name" value="sulfatase_like"/>
    <property type="match status" value="1"/>
</dbReference>
<dbReference type="InterPro" id="IPR000917">
    <property type="entry name" value="Sulfatase_N"/>
</dbReference>
<name>A0A2S3R655_VIBVL</name>
<feature type="transmembrane region" description="Helical" evidence="1">
    <location>
        <begin position="161"/>
        <end position="181"/>
    </location>
</feature>
<dbReference type="EMBL" id="PDGH01000054">
    <property type="protein sequence ID" value="POB49149.1"/>
    <property type="molecule type" value="Genomic_DNA"/>
</dbReference>
<dbReference type="InterPro" id="IPR052701">
    <property type="entry name" value="GAG_Ulvan_Degrading_Sulfatases"/>
</dbReference>
<evidence type="ECO:0000259" key="2">
    <source>
        <dbReference type="Pfam" id="PF00884"/>
    </source>
</evidence>
<dbReference type="PIRSF" id="PIRSF004950">
    <property type="entry name" value="Mmb_sulf_HI0842"/>
    <property type="match status" value="1"/>
</dbReference>
<feature type="transmembrane region" description="Helical" evidence="1">
    <location>
        <begin position="81"/>
        <end position="102"/>
    </location>
</feature>
<dbReference type="AlphaFoldDB" id="A0A2S3R655"/>
<dbReference type="Pfam" id="PF00884">
    <property type="entry name" value="Sulfatase"/>
    <property type="match status" value="1"/>
</dbReference>
<keyword evidence="1" id="KW-0472">Membrane</keyword>
<comment type="caution">
    <text evidence="4">The sequence shown here is derived from an EMBL/GenBank/DDBJ whole genome shotgun (WGS) entry which is preliminary data.</text>
</comment>
<evidence type="ECO:0000313" key="4">
    <source>
        <dbReference type="EMBL" id="POB49149.1"/>
    </source>
</evidence>
<keyword evidence="1" id="KW-1133">Transmembrane helix</keyword>
<feature type="transmembrane region" description="Helical" evidence="1">
    <location>
        <begin position="12"/>
        <end position="30"/>
    </location>
</feature>
<dbReference type="InterPro" id="IPR024588">
    <property type="entry name" value="YejM_N"/>
</dbReference>
<evidence type="ECO:0000313" key="5">
    <source>
        <dbReference type="Proteomes" id="UP000237466"/>
    </source>
</evidence>